<dbReference type="Proteomes" id="UP000625574">
    <property type="component" value="Unassembled WGS sequence"/>
</dbReference>
<dbReference type="RefSeq" id="WP_198735942.1">
    <property type="nucleotide sequence ID" value="NZ_JAEIOT010000007.1"/>
</dbReference>
<organism evidence="1 2">
    <name type="scientific">Corynebacterium marambiense</name>
    <dbReference type="NCBI Taxonomy" id="2765364"/>
    <lineage>
        <taxon>Bacteria</taxon>
        <taxon>Bacillati</taxon>
        <taxon>Actinomycetota</taxon>
        <taxon>Actinomycetes</taxon>
        <taxon>Mycobacteriales</taxon>
        <taxon>Corynebacteriaceae</taxon>
        <taxon>Corynebacterium</taxon>
    </lineage>
</organism>
<sequence>MYVSDVHAEIHYPADEVGEPLMSGGFRDVFQAAVAWFQSLFTASS</sequence>
<comment type="caution">
    <text evidence="1">The sequence shown here is derived from an EMBL/GenBank/DDBJ whole genome shotgun (WGS) entry which is preliminary data.</text>
</comment>
<proteinExistence type="predicted"/>
<accession>A0ABS0VUQ3</accession>
<reference evidence="1 2" key="1">
    <citation type="submission" date="2020-12" db="EMBL/GenBank/DDBJ databases">
        <title>Genome public.</title>
        <authorList>
            <person name="Sun Q."/>
        </authorList>
    </citation>
    <scope>NUCLEOTIDE SEQUENCE [LARGE SCALE GENOMIC DNA]</scope>
    <source>
        <strain evidence="1 2">CCM 8864</strain>
    </source>
</reference>
<gene>
    <name evidence="1" type="ORF">JDV76_05865</name>
</gene>
<keyword evidence="2" id="KW-1185">Reference proteome</keyword>
<evidence type="ECO:0000313" key="2">
    <source>
        <dbReference type="Proteomes" id="UP000625574"/>
    </source>
</evidence>
<name>A0ABS0VUQ3_9CORY</name>
<evidence type="ECO:0000313" key="1">
    <source>
        <dbReference type="EMBL" id="MBI9000493.1"/>
    </source>
</evidence>
<protein>
    <submittedName>
        <fullName evidence="1">Uncharacterized protein</fullName>
    </submittedName>
</protein>
<dbReference type="EMBL" id="JAEIOT010000007">
    <property type="protein sequence ID" value="MBI9000493.1"/>
    <property type="molecule type" value="Genomic_DNA"/>
</dbReference>